<accession>A0A323UPG1</accession>
<proteinExistence type="predicted"/>
<dbReference type="Proteomes" id="UP000248259">
    <property type="component" value="Unassembled WGS sequence"/>
</dbReference>
<evidence type="ECO:0000313" key="1">
    <source>
        <dbReference type="EMBL" id="PZA14299.1"/>
    </source>
</evidence>
<organism evidence="1 2">
    <name type="scientific">Parazoarcus communis SWub3 = DSM 12120</name>
    <dbReference type="NCBI Taxonomy" id="1121029"/>
    <lineage>
        <taxon>Bacteria</taxon>
        <taxon>Pseudomonadati</taxon>
        <taxon>Pseudomonadota</taxon>
        <taxon>Betaproteobacteria</taxon>
        <taxon>Rhodocyclales</taxon>
        <taxon>Zoogloeaceae</taxon>
        <taxon>Parazoarcus</taxon>
    </lineage>
</organism>
<evidence type="ECO:0000313" key="2">
    <source>
        <dbReference type="Proteomes" id="UP000248259"/>
    </source>
</evidence>
<gene>
    <name evidence="1" type="ORF">DNK49_22600</name>
</gene>
<sequence>MMQPTYPAGLFSRTGIRYEVALDVLGSLVAHYAELLDIERSRPAPDVSIVRQAEAIQRRLRRPQNSPDPLAG</sequence>
<dbReference type="OrthoDB" id="9015103at2"/>
<name>A0A323UPG1_9RHOO</name>
<dbReference type="RefSeq" id="WP_110530305.1">
    <property type="nucleotide sequence ID" value="NZ_QKOE01000042.1"/>
</dbReference>
<protein>
    <submittedName>
        <fullName evidence="1">Uncharacterized protein</fullName>
    </submittedName>
</protein>
<comment type="caution">
    <text evidence="1">The sequence shown here is derived from an EMBL/GenBank/DDBJ whole genome shotgun (WGS) entry which is preliminary data.</text>
</comment>
<dbReference type="EMBL" id="QKOE01000042">
    <property type="protein sequence ID" value="PZA14299.1"/>
    <property type="molecule type" value="Genomic_DNA"/>
</dbReference>
<reference evidence="1 2" key="1">
    <citation type="submission" date="2018-06" db="EMBL/GenBank/DDBJ databases">
        <title>Azoarcus communis strain SWub3 genome.</title>
        <authorList>
            <person name="Zorraquino Salvo V."/>
            <person name="Toubiana D."/>
            <person name="Blumwald E."/>
        </authorList>
    </citation>
    <scope>NUCLEOTIDE SEQUENCE [LARGE SCALE GENOMIC DNA]</scope>
    <source>
        <strain evidence="1 2">SWub3</strain>
    </source>
</reference>
<keyword evidence="2" id="KW-1185">Reference proteome</keyword>
<dbReference type="AlphaFoldDB" id="A0A323UPG1"/>